<feature type="binding site" evidence="2">
    <location>
        <begin position="45"/>
        <end position="47"/>
    </location>
    <ligand>
        <name>substrate</name>
    </ligand>
</feature>
<dbReference type="GO" id="GO:0019509">
    <property type="term" value="P:L-methionine salvage from methylthioadenosine"/>
    <property type="evidence" value="ECO:0007669"/>
    <property type="project" value="UniProtKB-UniRule"/>
</dbReference>
<dbReference type="InterPro" id="IPR042529">
    <property type="entry name" value="IF_2B-like_C"/>
</dbReference>
<feature type="active site" description="Proton donor" evidence="2">
    <location>
        <position position="245"/>
    </location>
</feature>
<dbReference type="Pfam" id="PF01008">
    <property type="entry name" value="IF-2B"/>
    <property type="match status" value="1"/>
</dbReference>
<protein>
    <recommendedName>
        <fullName evidence="2">Methylthioribose-1-phosphate isomerase</fullName>
        <shortName evidence="2">M1Pi</shortName>
        <shortName evidence="2">MTR-1-P isomerase</shortName>
        <ecNumber evidence="2">5.3.1.23</ecNumber>
    </recommendedName>
    <alternativeName>
        <fullName evidence="2">S-methyl-5-thioribose-1-phosphate isomerase</fullName>
    </alternativeName>
</protein>
<proteinExistence type="inferred from homology"/>
<dbReference type="PANTHER" id="PTHR43475">
    <property type="entry name" value="METHYLTHIORIBOSE-1-PHOSPHATE ISOMERASE"/>
    <property type="match status" value="1"/>
</dbReference>
<dbReference type="NCBIfam" id="TIGR00512">
    <property type="entry name" value="salvage_mtnA"/>
    <property type="match status" value="1"/>
</dbReference>
<dbReference type="NCBIfam" id="NF004326">
    <property type="entry name" value="PRK05720.1"/>
    <property type="match status" value="1"/>
</dbReference>
<comment type="caution">
    <text evidence="4">The sequence shown here is derived from an EMBL/GenBank/DDBJ whole genome shotgun (WGS) entry which is preliminary data.</text>
</comment>
<dbReference type="InterPro" id="IPR011559">
    <property type="entry name" value="Initiation_fac_2B_a/b/d"/>
</dbReference>
<feature type="binding site" evidence="2">
    <location>
        <position position="87"/>
    </location>
    <ligand>
        <name>substrate</name>
    </ligand>
</feature>
<evidence type="ECO:0000313" key="5">
    <source>
        <dbReference type="Proteomes" id="UP000266389"/>
    </source>
</evidence>
<comment type="function">
    <text evidence="2">Catalyzes the interconversion of methylthioribose-1-phosphate (MTR-1-P) into methylthioribulose-1-phosphate (MTRu-1-P).</text>
</comment>
<evidence type="ECO:0000256" key="3">
    <source>
        <dbReference type="SAM" id="Phobius"/>
    </source>
</evidence>
<dbReference type="Gene3D" id="1.20.120.420">
    <property type="entry name" value="translation initiation factor eif-2b, domain 1"/>
    <property type="match status" value="1"/>
</dbReference>
<evidence type="ECO:0000256" key="2">
    <source>
        <dbReference type="HAMAP-Rule" id="MF_01678"/>
    </source>
</evidence>
<dbReference type="FunFam" id="1.20.120.420:FF:000003">
    <property type="entry name" value="Methylthioribose-1-phosphate isomerase"/>
    <property type="match status" value="1"/>
</dbReference>
<dbReference type="PANTHER" id="PTHR43475:SF1">
    <property type="entry name" value="METHYLTHIORIBOSE-1-PHOSPHATE ISOMERASE"/>
    <property type="match status" value="1"/>
</dbReference>
<dbReference type="InterPro" id="IPR037171">
    <property type="entry name" value="NagB/RpiA_transferase-like"/>
</dbReference>
<dbReference type="NCBIfam" id="TIGR00524">
    <property type="entry name" value="eIF-2B_rel"/>
    <property type="match status" value="1"/>
</dbReference>
<keyword evidence="3" id="KW-0812">Transmembrane</keyword>
<dbReference type="InterPro" id="IPR027363">
    <property type="entry name" value="M1Pi_N"/>
</dbReference>
<dbReference type="UniPathway" id="UPA00904">
    <property type="reaction ID" value="UER00874"/>
</dbReference>
<dbReference type="InterPro" id="IPR005251">
    <property type="entry name" value="IF-M1Pi"/>
</dbReference>
<evidence type="ECO:0000313" key="4">
    <source>
        <dbReference type="EMBL" id="RFM25114.1"/>
    </source>
</evidence>
<reference evidence="4 5" key="1">
    <citation type="journal article" date="2011" name="ISME J.">
        <title>Community ecology of hot spring cyanobacterial mats: predominant populations and their functional potential.</title>
        <authorList>
            <person name="Klatt C.G."/>
            <person name="Wood J.M."/>
            <person name="Rusch D.B."/>
            <person name="Bateson M.M."/>
            <person name="Hamamura N."/>
            <person name="Heidelberg J.F."/>
            <person name="Grossman A.R."/>
            <person name="Bhaya D."/>
            <person name="Cohan F.M."/>
            <person name="Kuhl M."/>
            <person name="Bryant D.A."/>
            <person name="Ward D.M."/>
        </authorList>
    </citation>
    <scope>NUCLEOTIDE SEQUENCE [LARGE SCALE GENOMIC DNA]</scope>
    <source>
        <strain evidence="4">OS</strain>
    </source>
</reference>
<sequence>MIEVISFEHRQLRYLDQRFLPLKEVYVHTKDYRKVIEAIKTLAIRGAPLIGIAAGYGAVLALAAYKGKKSGLKKHFYRALAELDASRPTAVNLFWATARLRAAFQKVFDQSDIPAIVDALTEEAKAIHQEEIQNCANIARHGVELLRRDFAHVLQHQRLTVLTHCNTGTLATGGIGTALGVIKQAYLEGLIEKVYVSETRPLLQGLRLTCFELEKEEIPYQAISDSSAGFLFQRQMIDFVITGADRIAANGDTANKIGTYTHAVNAAFHRRRLYIAAPLSTFDTSLANGNEIIIEQRAASELLTVYGRNLAPPKTPVLNYAFDVTPASLISAIITDKGVSEPDFKRSIAQLMTQAKTFHHD</sequence>
<dbReference type="GO" id="GO:0046523">
    <property type="term" value="F:S-methyl-5-thioribose-1-phosphate isomerase activity"/>
    <property type="evidence" value="ECO:0007669"/>
    <property type="project" value="UniProtKB-UniRule"/>
</dbReference>
<gene>
    <name evidence="2 4" type="primary">mtnA</name>
    <name evidence="4" type="ORF">D0433_02775</name>
</gene>
<comment type="similarity">
    <text evidence="2">Belongs to the EIF-2B alpha/beta/delta subunits family. MtnA subfamily.</text>
</comment>
<dbReference type="InterPro" id="IPR000649">
    <property type="entry name" value="IF-2B-related"/>
</dbReference>
<feature type="binding site" evidence="2">
    <location>
        <begin position="255"/>
        <end position="256"/>
    </location>
    <ligand>
        <name>substrate</name>
    </ligand>
</feature>
<dbReference type="EC" id="5.3.1.23" evidence="2"/>
<organism evidence="4 5">
    <name type="scientific">Candidatus Thermochlorobacter aerophilus</name>
    <dbReference type="NCBI Taxonomy" id="1868324"/>
    <lineage>
        <taxon>Bacteria</taxon>
        <taxon>Pseudomonadati</taxon>
        <taxon>Chlorobiota</taxon>
        <taxon>Chlorobiia</taxon>
        <taxon>Chlorobiales</taxon>
        <taxon>Candidatus Thermochlorobacteriaceae</taxon>
        <taxon>Candidatus Thermochlorobacter</taxon>
    </lineage>
</organism>
<dbReference type="AlphaFoldDB" id="A0A395M598"/>
<feature type="transmembrane region" description="Helical" evidence="3">
    <location>
        <begin position="42"/>
        <end position="65"/>
    </location>
</feature>
<dbReference type="HAMAP" id="MF_01678">
    <property type="entry name" value="Salvage_MtnA"/>
    <property type="match status" value="1"/>
</dbReference>
<keyword evidence="1 2" id="KW-0413">Isomerase</keyword>
<keyword evidence="2" id="KW-0486">Methionine biosynthesis</keyword>
<comment type="pathway">
    <text evidence="2">Amino-acid biosynthesis; L-methionine biosynthesis via salvage pathway; L-methionine from S-methyl-5-thio-alpha-D-ribose 1-phosphate: step 1/6.</text>
</comment>
<name>A0A395M598_9BACT</name>
<dbReference type="Proteomes" id="UP000266389">
    <property type="component" value="Unassembled WGS sequence"/>
</dbReference>
<dbReference type="SUPFAM" id="SSF100950">
    <property type="entry name" value="NagB/RpiA/CoA transferase-like"/>
    <property type="match status" value="1"/>
</dbReference>
<dbReference type="FunFam" id="3.40.50.10470:FF:000006">
    <property type="entry name" value="Methylthioribose-1-phosphate isomerase"/>
    <property type="match status" value="1"/>
</dbReference>
<feature type="binding site" evidence="2">
    <location>
        <position position="204"/>
    </location>
    <ligand>
        <name>substrate</name>
    </ligand>
</feature>
<keyword evidence="3" id="KW-0472">Membrane</keyword>
<comment type="catalytic activity">
    <reaction evidence="2">
        <text>5-(methylsulfanyl)-alpha-D-ribose 1-phosphate = 5-(methylsulfanyl)-D-ribulose 1-phosphate</text>
        <dbReference type="Rhea" id="RHEA:19989"/>
        <dbReference type="ChEBI" id="CHEBI:58533"/>
        <dbReference type="ChEBI" id="CHEBI:58548"/>
        <dbReference type="EC" id="5.3.1.23"/>
    </reaction>
</comment>
<dbReference type="EMBL" id="PHFL01000010">
    <property type="protein sequence ID" value="RFM25114.1"/>
    <property type="molecule type" value="Genomic_DNA"/>
</dbReference>
<dbReference type="Gene3D" id="3.40.50.10470">
    <property type="entry name" value="Translation initiation factor eif-2b, domain 2"/>
    <property type="match status" value="1"/>
</dbReference>
<evidence type="ECO:0000256" key="1">
    <source>
        <dbReference type="ARBA" id="ARBA00023235"/>
    </source>
</evidence>
<keyword evidence="2" id="KW-0028">Amino-acid biosynthesis</keyword>
<keyword evidence="3" id="KW-1133">Transmembrane helix</keyword>
<accession>A0A395M598</accession>
<feature type="site" description="Transition state stabilizer" evidence="2">
    <location>
        <position position="165"/>
    </location>
</feature>